<sequence length="81" mass="9198">MKTKASSEKAYKQAQKRCTETLKTYQKTRQDVEDSNAGFDRLEAADDKAQGEYNKALNDCVATLRSYYQIQLGTVKKIKGK</sequence>
<gene>
    <name evidence="1" type="ORF">LCGC14_0329960</name>
</gene>
<proteinExistence type="predicted"/>
<accession>A0A0F9WNZ1</accession>
<reference evidence="1" key="1">
    <citation type="journal article" date="2015" name="Nature">
        <title>Complex archaea that bridge the gap between prokaryotes and eukaryotes.</title>
        <authorList>
            <person name="Spang A."/>
            <person name="Saw J.H."/>
            <person name="Jorgensen S.L."/>
            <person name="Zaremba-Niedzwiedzka K."/>
            <person name="Martijn J."/>
            <person name="Lind A.E."/>
            <person name="van Eijk R."/>
            <person name="Schleper C."/>
            <person name="Guy L."/>
            <person name="Ettema T.J."/>
        </authorList>
    </citation>
    <scope>NUCLEOTIDE SEQUENCE</scope>
</reference>
<dbReference type="AlphaFoldDB" id="A0A0F9WNZ1"/>
<name>A0A0F9WNZ1_9ZZZZ</name>
<protein>
    <submittedName>
        <fullName evidence="1">Uncharacterized protein</fullName>
    </submittedName>
</protein>
<dbReference type="EMBL" id="LAZR01000231">
    <property type="protein sequence ID" value="KKN80403.1"/>
    <property type="molecule type" value="Genomic_DNA"/>
</dbReference>
<comment type="caution">
    <text evidence="1">The sequence shown here is derived from an EMBL/GenBank/DDBJ whole genome shotgun (WGS) entry which is preliminary data.</text>
</comment>
<evidence type="ECO:0000313" key="1">
    <source>
        <dbReference type="EMBL" id="KKN80403.1"/>
    </source>
</evidence>
<organism evidence="1">
    <name type="scientific">marine sediment metagenome</name>
    <dbReference type="NCBI Taxonomy" id="412755"/>
    <lineage>
        <taxon>unclassified sequences</taxon>
        <taxon>metagenomes</taxon>
        <taxon>ecological metagenomes</taxon>
    </lineage>
</organism>